<dbReference type="SUPFAM" id="SSF52058">
    <property type="entry name" value="L domain-like"/>
    <property type="match status" value="1"/>
</dbReference>
<evidence type="ECO:0000313" key="2">
    <source>
        <dbReference type="Proteomes" id="UP000320055"/>
    </source>
</evidence>
<accession>A0A563VZ16</accession>
<dbReference type="Gene3D" id="3.80.10.10">
    <property type="entry name" value="Ribonuclease Inhibitor"/>
    <property type="match status" value="1"/>
</dbReference>
<name>A0A563VZ16_9CYAN</name>
<evidence type="ECO:0000313" key="1">
    <source>
        <dbReference type="EMBL" id="VEP16666.1"/>
    </source>
</evidence>
<dbReference type="EMBL" id="CAACVJ010000423">
    <property type="protein sequence ID" value="VEP16666.1"/>
    <property type="molecule type" value="Genomic_DNA"/>
</dbReference>
<keyword evidence="2" id="KW-1185">Reference proteome</keyword>
<protein>
    <recommendedName>
        <fullName evidence="3">Leucine-rich repeat domain-containing protein</fullName>
    </recommendedName>
</protein>
<dbReference type="InterPro" id="IPR032675">
    <property type="entry name" value="LRR_dom_sf"/>
</dbReference>
<sequence>MPKELCKCFNQESRKHGSLSKIHSDKQDTQCESWLRLLDLIESAAQTGVEEFAPLREFTIEERSEIVTLPPTIAKLKNVKNLSLYGSCLVRIPPEIGEMESLETFTPYTSYLLHWFPYEIIRCTKLKSSTVSTRAIYGNYKYRPPFPNLKQHINAEAYSLITPQECSVCRTKLEPSKIIRRWISLPVATDVLPLLVHACSVNCINSLPETPKGYVSGSHTGGHDIKQPPPMGI</sequence>
<dbReference type="RefSeq" id="WP_186375901.1">
    <property type="nucleotide sequence ID" value="NZ_LR213808.1"/>
</dbReference>
<dbReference type="AlphaFoldDB" id="A0A563VZ16"/>
<evidence type="ECO:0008006" key="3">
    <source>
        <dbReference type="Google" id="ProtNLM"/>
    </source>
</evidence>
<dbReference type="Proteomes" id="UP000320055">
    <property type="component" value="Unassembled WGS sequence"/>
</dbReference>
<organism evidence="1 2">
    <name type="scientific">Hyella patelloides LEGE 07179</name>
    <dbReference type="NCBI Taxonomy" id="945734"/>
    <lineage>
        <taxon>Bacteria</taxon>
        <taxon>Bacillati</taxon>
        <taxon>Cyanobacteriota</taxon>
        <taxon>Cyanophyceae</taxon>
        <taxon>Pleurocapsales</taxon>
        <taxon>Hyellaceae</taxon>
        <taxon>Hyella</taxon>
    </lineage>
</organism>
<reference evidence="1 2" key="1">
    <citation type="submission" date="2019-01" db="EMBL/GenBank/DDBJ databases">
        <authorList>
            <person name="Brito A."/>
        </authorList>
    </citation>
    <scope>NUCLEOTIDE SEQUENCE [LARGE SCALE GENOMIC DNA]</scope>
    <source>
        <strain evidence="1">1</strain>
    </source>
</reference>
<gene>
    <name evidence="1" type="ORF">H1P_480027</name>
</gene>
<proteinExistence type="predicted"/>